<evidence type="ECO:0008006" key="3">
    <source>
        <dbReference type="Google" id="ProtNLM"/>
    </source>
</evidence>
<proteinExistence type="predicted"/>
<dbReference type="Proteomes" id="UP001501000">
    <property type="component" value="Unassembled WGS sequence"/>
</dbReference>
<organism evidence="1 2">
    <name type="scientific">Streptomyces gulbargensis</name>
    <dbReference type="NCBI Taxonomy" id="364901"/>
    <lineage>
        <taxon>Bacteria</taxon>
        <taxon>Bacillati</taxon>
        <taxon>Actinomycetota</taxon>
        <taxon>Actinomycetes</taxon>
        <taxon>Kitasatosporales</taxon>
        <taxon>Streptomycetaceae</taxon>
        <taxon>Streptomyces</taxon>
    </lineage>
</organism>
<reference evidence="2" key="1">
    <citation type="journal article" date="2019" name="Int. J. Syst. Evol. Microbiol.">
        <title>The Global Catalogue of Microorganisms (GCM) 10K type strain sequencing project: providing services to taxonomists for standard genome sequencing and annotation.</title>
        <authorList>
            <consortium name="The Broad Institute Genomics Platform"/>
            <consortium name="The Broad Institute Genome Sequencing Center for Infectious Disease"/>
            <person name="Wu L."/>
            <person name="Ma J."/>
        </authorList>
    </citation>
    <scope>NUCLEOTIDE SEQUENCE [LARGE SCALE GENOMIC DNA]</scope>
    <source>
        <strain evidence="2">JCM 16956</strain>
    </source>
</reference>
<evidence type="ECO:0000313" key="2">
    <source>
        <dbReference type="Proteomes" id="UP001501000"/>
    </source>
</evidence>
<name>A0ABP7LFE5_9ACTN</name>
<comment type="caution">
    <text evidence="1">The sequence shown here is derived from an EMBL/GenBank/DDBJ whole genome shotgun (WGS) entry which is preliminary data.</text>
</comment>
<gene>
    <name evidence="1" type="ORF">GCM10022244_05260</name>
</gene>
<protein>
    <recommendedName>
        <fullName evidence="3">Lysozyme inhibitor LprI N-terminal domain-containing protein</fullName>
    </recommendedName>
</protein>
<evidence type="ECO:0000313" key="1">
    <source>
        <dbReference type="EMBL" id="GAA3897887.1"/>
    </source>
</evidence>
<keyword evidence="2" id="KW-1185">Reference proteome</keyword>
<accession>A0ABP7LFE5</accession>
<dbReference type="EMBL" id="BAABAJ010000001">
    <property type="protein sequence ID" value="GAA3897887.1"/>
    <property type="molecule type" value="Genomic_DNA"/>
</dbReference>
<sequence>MTEQNPVLASMGTASWPAEDGTAYEVALEGINHVVGAYSALISRAERAGDAALASELTAAQRAWSARRVSLTPEDRAGVDAVTTESTQALEQLRNV</sequence>